<proteinExistence type="predicted"/>
<reference evidence="1 2" key="1">
    <citation type="journal article" date="2019" name="Int. J. Syst. Evol. Microbiol.">
        <title>The Global Catalogue of Microorganisms (GCM) 10K type strain sequencing project: providing services to taxonomists for standard genome sequencing and annotation.</title>
        <authorList>
            <consortium name="The Broad Institute Genomics Platform"/>
            <consortium name="The Broad Institute Genome Sequencing Center for Infectious Disease"/>
            <person name="Wu L."/>
            <person name="Ma J."/>
        </authorList>
    </citation>
    <scope>NUCLEOTIDE SEQUENCE [LARGE SCALE GENOMIC DNA]</scope>
    <source>
        <strain evidence="1 2">JCM 15089</strain>
    </source>
</reference>
<evidence type="ECO:0000313" key="1">
    <source>
        <dbReference type="EMBL" id="GAA0584078.1"/>
    </source>
</evidence>
<organism evidence="1 2">
    <name type="scientific">Rhizomicrobium electricum</name>
    <dbReference type="NCBI Taxonomy" id="480070"/>
    <lineage>
        <taxon>Bacteria</taxon>
        <taxon>Pseudomonadati</taxon>
        <taxon>Pseudomonadota</taxon>
        <taxon>Alphaproteobacteria</taxon>
        <taxon>Micropepsales</taxon>
        <taxon>Micropepsaceae</taxon>
        <taxon>Rhizomicrobium</taxon>
    </lineage>
</organism>
<keyword evidence="2" id="KW-1185">Reference proteome</keyword>
<accession>A0ABN1F7B7</accession>
<evidence type="ECO:0000313" key="2">
    <source>
        <dbReference type="Proteomes" id="UP001499951"/>
    </source>
</evidence>
<name>A0ABN1F7B7_9PROT</name>
<dbReference type="EMBL" id="BAAADD010000010">
    <property type="protein sequence ID" value="GAA0584078.1"/>
    <property type="molecule type" value="Genomic_DNA"/>
</dbReference>
<gene>
    <name evidence="1" type="ORF">GCM10008942_36270</name>
</gene>
<comment type="caution">
    <text evidence="1">The sequence shown here is derived from an EMBL/GenBank/DDBJ whole genome shotgun (WGS) entry which is preliminary data.</text>
</comment>
<protein>
    <submittedName>
        <fullName evidence="1">Uncharacterized protein</fullName>
    </submittedName>
</protein>
<dbReference type="Proteomes" id="UP001499951">
    <property type="component" value="Unassembled WGS sequence"/>
</dbReference>
<sequence length="134" mass="14719">MLSGMPAYGSNLKGYSISPRVKMTDNERIVGLTITLTNGTFSSFNGIPEGWYFRIDNSTHAQEALSGEVSVGAGALYRKELQNVWICARASDRANAKFAVSGELWITTDFVKTRKLKLTQVDFASRPCAALPHE</sequence>